<comment type="cofactor">
    <cofactor evidence="4">
        <name>pyridoxal 5'-phosphate</name>
        <dbReference type="ChEBI" id="CHEBI:597326"/>
    </cofactor>
</comment>
<dbReference type="PANTHER" id="PTHR14084:SF0">
    <property type="entry name" value="KYNURENINASE"/>
    <property type="match status" value="1"/>
</dbReference>
<comment type="subunit">
    <text evidence="4">Homodimer.</text>
</comment>
<evidence type="ECO:0000256" key="2">
    <source>
        <dbReference type="ARBA" id="ARBA00022801"/>
    </source>
</evidence>
<comment type="pathway">
    <text evidence="4">Cofactor biosynthesis; NAD(+) biosynthesis; quinolinate from L-kynurenine: step 2/3.</text>
</comment>
<accession>A0ABP3ND57</accession>
<dbReference type="InterPro" id="IPR015422">
    <property type="entry name" value="PyrdxlP-dep_Trfase_small"/>
</dbReference>
<keyword evidence="2 4" id="KW-0378">Hydrolase</keyword>
<keyword evidence="3 4" id="KW-0663">Pyridoxal phosphate</keyword>
<keyword evidence="1 4" id="KW-0662">Pyridine nucleotide biosynthesis</keyword>
<protein>
    <recommendedName>
        <fullName evidence="4">Kynureninase</fullName>
        <ecNumber evidence="4">3.7.1.3</ecNumber>
    </recommendedName>
</protein>
<dbReference type="Gene3D" id="3.40.640.10">
    <property type="entry name" value="Type I PLP-dependent aspartate aminotransferase-like (Major domain)"/>
    <property type="match status" value="1"/>
</dbReference>
<comment type="pathway">
    <text evidence="4">Amino-acid degradation; L-kynurenine degradation; L-alanine and anthranilate from L-kynurenine: step 1/1.</text>
</comment>
<dbReference type="Gene3D" id="3.90.1150.10">
    <property type="entry name" value="Aspartate Aminotransferase, domain 1"/>
    <property type="match status" value="1"/>
</dbReference>
<dbReference type="SUPFAM" id="SSF53383">
    <property type="entry name" value="PLP-dependent transferases"/>
    <property type="match status" value="1"/>
</dbReference>
<organism evidence="5 6">
    <name type="scientific">Saccharopolyspora erythraea</name>
    <name type="common">Streptomyces erythraeus</name>
    <dbReference type="NCBI Taxonomy" id="1836"/>
    <lineage>
        <taxon>Bacteria</taxon>
        <taxon>Bacillati</taxon>
        <taxon>Actinomycetota</taxon>
        <taxon>Actinomycetes</taxon>
        <taxon>Pseudonocardiales</taxon>
        <taxon>Pseudonocardiaceae</taxon>
        <taxon>Saccharopolyspora</taxon>
    </lineage>
</organism>
<evidence type="ECO:0000313" key="5">
    <source>
        <dbReference type="EMBL" id="GAA0541474.1"/>
    </source>
</evidence>
<dbReference type="InterPro" id="IPR010111">
    <property type="entry name" value="Kynureninase"/>
</dbReference>
<dbReference type="RefSeq" id="WP_011873004.1">
    <property type="nucleotide sequence ID" value="NZ_BAAAGS010000033.1"/>
</dbReference>
<dbReference type="EMBL" id="BAAAGS010000033">
    <property type="protein sequence ID" value="GAA0541474.1"/>
    <property type="molecule type" value="Genomic_DNA"/>
</dbReference>
<dbReference type="Proteomes" id="UP001500729">
    <property type="component" value="Unassembled WGS sequence"/>
</dbReference>
<comment type="catalytic activity">
    <reaction evidence="4">
        <text>L-kynurenine + H2O = anthranilate + L-alanine + H(+)</text>
        <dbReference type="Rhea" id="RHEA:16813"/>
        <dbReference type="ChEBI" id="CHEBI:15377"/>
        <dbReference type="ChEBI" id="CHEBI:15378"/>
        <dbReference type="ChEBI" id="CHEBI:16567"/>
        <dbReference type="ChEBI" id="CHEBI:57959"/>
        <dbReference type="ChEBI" id="CHEBI:57972"/>
        <dbReference type="EC" id="3.7.1.3"/>
    </reaction>
</comment>
<evidence type="ECO:0000256" key="3">
    <source>
        <dbReference type="ARBA" id="ARBA00022898"/>
    </source>
</evidence>
<dbReference type="InterPro" id="IPR015421">
    <property type="entry name" value="PyrdxlP-dep_Trfase_major"/>
</dbReference>
<dbReference type="PANTHER" id="PTHR14084">
    <property type="entry name" value="KYNURENINASE"/>
    <property type="match status" value="1"/>
</dbReference>
<gene>
    <name evidence="5" type="primary">kynU</name>
    <name evidence="5" type="ORF">GCM10009533_45600</name>
</gene>
<evidence type="ECO:0000313" key="6">
    <source>
        <dbReference type="Proteomes" id="UP001500729"/>
    </source>
</evidence>
<comment type="catalytic activity">
    <reaction evidence="4">
        <text>3-hydroxy-L-kynurenine + H2O = 3-hydroxyanthranilate + L-alanine + H(+)</text>
        <dbReference type="Rhea" id="RHEA:25143"/>
        <dbReference type="ChEBI" id="CHEBI:15377"/>
        <dbReference type="ChEBI" id="CHEBI:15378"/>
        <dbReference type="ChEBI" id="CHEBI:36559"/>
        <dbReference type="ChEBI" id="CHEBI:57972"/>
        <dbReference type="ChEBI" id="CHEBI:58125"/>
        <dbReference type="EC" id="3.7.1.3"/>
    </reaction>
</comment>
<proteinExistence type="inferred from homology"/>
<dbReference type="Pfam" id="PF22580">
    <property type="entry name" value="KYNU_C"/>
    <property type="match status" value="1"/>
</dbReference>
<dbReference type="PIRSF" id="PIRSF038800">
    <property type="entry name" value="KYNU"/>
    <property type="match status" value="1"/>
</dbReference>
<name>A0ABP3ND57_SACER</name>
<keyword evidence="6" id="KW-1185">Reference proteome</keyword>
<reference evidence="6" key="1">
    <citation type="journal article" date="2019" name="Int. J. Syst. Evol. Microbiol.">
        <title>The Global Catalogue of Microorganisms (GCM) 10K type strain sequencing project: providing services to taxonomists for standard genome sequencing and annotation.</title>
        <authorList>
            <consortium name="The Broad Institute Genomics Platform"/>
            <consortium name="The Broad Institute Genome Sequencing Center for Infectious Disease"/>
            <person name="Wu L."/>
            <person name="Ma J."/>
        </authorList>
    </citation>
    <scope>NUCLEOTIDE SEQUENCE [LARGE SCALE GENOMIC DNA]</scope>
    <source>
        <strain evidence="6">JCM 10303</strain>
    </source>
</reference>
<comment type="similarity">
    <text evidence="4">Belongs to the kynureninase family.</text>
</comment>
<evidence type="ECO:0000256" key="4">
    <source>
        <dbReference type="PIRNR" id="PIRNR038800"/>
    </source>
</evidence>
<sequence>MWTSTRPAATALDSADALAGLRVRYELPPGLIRLDGNSGGAAPSRTSARLRKFAEHRWMESCARRFAPDWELEARTCAAKLARLIGAGECELTVAETTSVNLFKALVAASRLRPEHSALAVGRDCFASDHYLARSAAAYTGTELLLFDDLAELPFDRVAVVALSHTDVRSGAVRDPVATTAALHEQGVLVLWELSESAGALDVDLHAWNADLAVGCGHRYLGGGPGAPAYWFVAERHQRELGGRDRGCDGVLSQAASGFSGAPSTLALSELRHGLSMLDGVSGAELEAKTGGLVSLFVDRLLRAPGVEIVPPRRGRRRGPQVSLRHPRAQLVVAELFARGVVVDFVDPDLLRFSFAPSWLRYIDVWEAAEVVREVLEQLDRES</sequence>
<dbReference type="EC" id="3.7.1.3" evidence="4"/>
<comment type="caution">
    <text evidence="5">The sequence shown here is derived from an EMBL/GenBank/DDBJ whole genome shotgun (WGS) entry which is preliminary data.</text>
</comment>
<dbReference type="InterPro" id="IPR015424">
    <property type="entry name" value="PyrdxlP-dep_Trfase"/>
</dbReference>
<comment type="function">
    <text evidence="4">Catalyzes the cleavage of L-kynurenine (L-Kyn) and L-3-hydroxykynurenine (L-3OHKyn) into anthranilic acid (AA) and 3-hydroxyanthranilic acid (3-OHAA), respectively.</text>
</comment>
<evidence type="ECO:0000256" key="1">
    <source>
        <dbReference type="ARBA" id="ARBA00022642"/>
    </source>
</evidence>